<evidence type="ECO:0000256" key="5">
    <source>
        <dbReference type="SAM" id="SignalP"/>
    </source>
</evidence>
<evidence type="ECO:0000256" key="1">
    <source>
        <dbReference type="ARBA" id="ARBA00022617"/>
    </source>
</evidence>
<keyword evidence="2 4" id="KW-0479">Metal-binding</keyword>
<evidence type="ECO:0000259" key="6">
    <source>
        <dbReference type="PROSITE" id="PS51007"/>
    </source>
</evidence>
<reference evidence="7 8" key="1">
    <citation type="submission" date="2018-03" db="EMBL/GenBank/DDBJ databases">
        <title>Genomic Encyclopedia of Type Strains, Phase III (KMG-III): the genomes of soil and plant-associated and newly described type strains.</title>
        <authorList>
            <person name="Whitman W."/>
        </authorList>
    </citation>
    <scope>NUCLEOTIDE SEQUENCE [LARGE SCALE GENOMIC DNA]</scope>
    <source>
        <strain evidence="7 8">CGMCC 1.12700</strain>
    </source>
</reference>
<organism evidence="7 8">
    <name type="scientific">Taibaiella chishuiensis</name>
    <dbReference type="NCBI Taxonomy" id="1434707"/>
    <lineage>
        <taxon>Bacteria</taxon>
        <taxon>Pseudomonadati</taxon>
        <taxon>Bacteroidota</taxon>
        <taxon>Chitinophagia</taxon>
        <taxon>Chitinophagales</taxon>
        <taxon>Chitinophagaceae</taxon>
        <taxon>Taibaiella</taxon>
    </lineage>
</organism>
<keyword evidence="1 4" id="KW-0349">Heme</keyword>
<protein>
    <recommendedName>
        <fullName evidence="6">Cytochrome c domain-containing protein</fullName>
    </recommendedName>
</protein>
<dbReference type="Gene3D" id="1.10.760.10">
    <property type="entry name" value="Cytochrome c-like domain"/>
    <property type="match status" value="1"/>
</dbReference>
<feature type="signal peptide" evidence="5">
    <location>
        <begin position="1"/>
        <end position="20"/>
    </location>
</feature>
<dbReference type="RefSeq" id="WP_106525075.1">
    <property type="nucleotide sequence ID" value="NZ_PYGD01000013.1"/>
</dbReference>
<evidence type="ECO:0000256" key="2">
    <source>
        <dbReference type="ARBA" id="ARBA00022723"/>
    </source>
</evidence>
<evidence type="ECO:0000256" key="4">
    <source>
        <dbReference type="PROSITE-ProRule" id="PRU00433"/>
    </source>
</evidence>
<accession>A0A2P8CVR0</accession>
<dbReference type="GO" id="GO:0046872">
    <property type="term" value="F:metal ion binding"/>
    <property type="evidence" value="ECO:0007669"/>
    <property type="project" value="UniProtKB-KW"/>
</dbReference>
<dbReference type="GO" id="GO:0009055">
    <property type="term" value="F:electron transfer activity"/>
    <property type="evidence" value="ECO:0007669"/>
    <property type="project" value="InterPro"/>
</dbReference>
<keyword evidence="5" id="KW-0732">Signal</keyword>
<gene>
    <name evidence="7" type="ORF">B0I18_11359</name>
</gene>
<dbReference type="AlphaFoldDB" id="A0A2P8CVR0"/>
<feature type="chain" id="PRO_5015110565" description="Cytochrome c domain-containing protein" evidence="5">
    <location>
        <begin position="21"/>
        <end position="111"/>
    </location>
</feature>
<dbReference type="InterPro" id="IPR009056">
    <property type="entry name" value="Cyt_c-like_dom"/>
</dbReference>
<keyword evidence="8" id="KW-1185">Reference proteome</keyword>
<evidence type="ECO:0000313" key="8">
    <source>
        <dbReference type="Proteomes" id="UP000240572"/>
    </source>
</evidence>
<evidence type="ECO:0000256" key="3">
    <source>
        <dbReference type="ARBA" id="ARBA00023004"/>
    </source>
</evidence>
<dbReference type="Proteomes" id="UP000240572">
    <property type="component" value="Unassembled WGS sequence"/>
</dbReference>
<feature type="domain" description="Cytochrome c" evidence="6">
    <location>
        <begin position="46"/>
        <end position="111"/>
    </location>
</feature>
<sequence length="111" mass="12364">MKKIAAIILYGAFATLMVHCSPKASKAISELPVESKEQIVAQYSPQQLESGKTIFMSSCNKCHKLKEPGSRTPEQWNKVLKRMIPKARLSDEDGKLVRAYLIANSKTAIDK</sequence>
<comment type="caution">
    <text evidence="7">The sequence shown here is derived from an EMBL/GenBank/DDBJ whole genome shotgun (WGS) entry which is preliminary data.</text>
</comment>
<dbReference type="PROSITE" id="PS51007">
    <property type="entry name" value="CYTC"/>
    <property type="match status" value="1"/>
</dbReference>
<dbReference type="GO" id="GO:0020037">
    <property type="term" value="F:heme binding"/>
    <property type="evidence" value="ECO:0007669"/>
    <property type="project" value="InterPro"/>
</dbReference>
<evidence type="ECO:0000313" key="7">
    <source>
        <dbReference type="EMBL" id="PSK89047.1"/>
    </source>
</evidence>
<keyword evidence="3 4" id="KW-0408">Iron</keyword>
<dbReference type="SUPFAM" id="SSF46626">
    <property type="entry name" value="Cytochrome c"/>
    <property type="match status" value="1"/>
</dbReference>
<name>A0A2P8CVR0_9BACT</name>
<dbReference type="EMBL" id="PYGD01000013">
    <property type="protein sequence ID" value="PSK89047.1"/>
    <property type="molecule type" value="Genomic_DNA"/>
</dbReference>
<dbReference type="InterPro" id="IPR036909">
    <property type="entry name" value="Cyt_c-like_dom_sf"/>
</dbReference>
<proteinExistence type="predicted"/>
<dbReference type="OrthoDB" id="679921at2"/>